<evidence type="ECO:0008006" key="4">
    <source>
        <dbReference type="Google" id="ProtNLM"/>
    </source>
</evidence>
<evidence type="ECO:0000313" key="3">
    <source>
        <dbReference type="Proteomes" id="UP000279271"/>
    </source>
</evidence>
<keyword evidence="1" id="KW-0812">Transmembrane</keyword>
<keyword evidence="1" id="KW-0472">Membrane</keyword>
<gene>
    <name evidence="2" type="ORF">APUTEX25_001909</name>
</gene>
<dbReference type="AlphaFoldDB" id="A0A3M7L661"/>
<feature type="transmembrane region" description="Helical" evidence="1">
    <location>
        <begin position="21"/>
        <end position="41"/>
    </location>
</feature>
<proteinExistence type="predicted"/>
<evidence type="ECO:0000313" key="2">
    <source>
        <dbReference type="EMBL" id="RMZ57709.1"/>
    </source>
</evidence>
<sequence length="102" mass="11005">LVHSERIISCFDASSMAFMNIAKALVIASLLLLGLTGYQAMQYRETLRLEQLEFTGLPGSLLLNLVVAAVIGLVGGVQYWGNFSPIRLADNPRAAASVPTIR</sequence>
<feature type="non-terminal residue" evidence="2">
    <location>
        <position position="1"/>
    </location>
</feature>
<evidence type="ECO:0000256" key="1">
    <source>
        <dbReference type="SAM" id="Phobius"/>
    </source>
</evidence>
<reference evidence="3" key="1">
    <citation type="journal article" date="2018" name="Algal Res.">
        <title>Characterization of plant carbon substrate utilization by Auxenochlorella protothecoides.</title>
        <authorList>
            <person name="Vogler B.W."/>
            <person name="Starkenburg S.R."/>
            <person name="Sudasinghe N."/>
            <person name="Schambach J.Y."/>
            <person name="Rollin J.A."/>
            <person name="Pattathil S."/>
            <person name="Barry A.N."/>
        </authorList>
    </citation>
    <scope>NUCLEOTIDE SEQUENCE [LARGE SCALE GENOMIC DNA]</scope>
    <source>
        <strain evidence="3">UTEX 25</strain>
    </source>
</reference>
<organism evidence="2 3">
    <name type="scientific">Auxenochlorella protothecoides</name>
    <name type="common">Green microalga</name>
    <name type="synonym">Chlorella protothecoides</name>
    <dbReference type="NCBI Taxonomy" id="3075"/>
    <lineage>
        <taxon>Eukaryota</taxon>
        <taxon>Viridiplantae</taxon>
        <taxon>Chlorophyta</taxon>
        <taxon>core chlorophytes</taxon>
        <taxon>Trebouxiophyceae</taxon>
        <taxon>Chlorellales</taxon>
        <taxon>Chlorellaceae</taxon>
        <taxon>Auxenochlorella</taxon>
    </lineage>
</organism>
<dbReference type="EMBL" id="QOKY01000126">
    <property type="protein sequence ID" value="RMZ57709.1"/>
    <property type="molecule type" value="Genomic_DNA"/>
</dbReference>
<dbReference type="Proteomes" id="UP000279271">
    <property type="component" value="Unassembled WGS sequence"/>
</dbReference>
<keyword evidence="1" id="KW-1133">Transmembrane helix</keyword>
<feature type="transmembrane region" description="Helical" evidence="1">
    <location>
        <begin position="61"/>
        <end position="81"/>
    </location>
</feature>
<name>A0A3M7L661_AUXPR</name>
<protein>
    <recommendedName>
        <fullName evidence="4">Membrane magnesium transporter</fullName>
    </recommendedName>
</protein>
<comment type="caution">
    <text evidence="2">The sequence shown here is derived from an EMBL/GenBank/DDBJ whole genome shotgun (WGS) entry which is preliminary data.</text>
</comment>
<accession>A0A3M7L661</accession>